<dbReference type="SUPFAM" id="SSF53474">
    <property type="entry name" value="alpha/beta-Hydrolases"/>
    <property type="match status" value="1"/>
</dbReference>
<dbReference type="InterPro" id="IPR029058">
    <property type="entry name" value="AB_hydrolase_fold"/>
</dbReference>
<feature type="chain" id="PRO_5015416833" evidence="3">
    <location>
        <begin position="17"/>
        <end position="283"/>
    </location>
</feature>
<name>A0A2S7K4P6_9PROT</name>
<sequence length="283" mass="31257">MRFILALFFLAMTACASTQKAPPQQKAGGVEPIVIGESRHIESAHLGATRTYNVWLPPSYEQGDARYPVLYVIDGGLQQDFHHISGLAQLSTITGMFRDIIVVGVETVDRQSELTPPSSDPRDIAEFSTHGHVANFRAFLREEVMPDVAAHYRTSGENALIGESLAGLFIMETFLNEPDAADAYIAISPSLWWDKASLAESANAKLRAFPQAERKLYLALASEGGLMRSGVLDVVKALQKEKVSGLDWTFSDRPDLDHSTIYHREALEALLWVFPREKTPSGE</sequence>
<dbReference type="OrthoDB" id="5523653at2"/>
<comment type="similarity">
    <text evidence="1">Belongs to the esterase D family.</text>
</comment>
<evidence type="ECO:0000256" key="2">
    <source>
        <dbReference type="ARBA" id="ARBA00022801"/>
    </source>
</evidence>
<dbReference type="AlphaFoldDB" id="A0A2S7K4P6"/>
<dbReference type="PANTHER" id="PTHR40841:SF2">
    <property type="entry name" value="SIDEROPHORE-DEGRADING ESTERASE (EUROFUNG)"/>
    <property type="match status" value="1"/>
</dbReference>
<proteinExistence type="inferred from homology"/>
<keyword evidence="2" id="KW-0378">Hydrolase</keyword>
<dbReference type="InterPro" id="IPR000801">
    <property type="entry name" value="Esterase-like"/>
</dbReference>
<dbReference type="GO" id="GO:0016788">
    <property type="term" value="F:hydrolase activity, acting on ester bonds"/>
    <property type="evidence" value="ECO:0007669"/>
    <property type="project" value="TreeGrafter"/>
</dbReference>
<keyword evidence="3" id="KW-0732">Signal</keyword>
<evidence type="ECO:0000313" key="4">
    <source>
        <dbReference type="EMBL" id="PQA87480.1"/>
    </source>
</evidence>
<evidence type="ECO:0000313" key="5">
    <source>
        <dbReference type="Proteomes" id="UP000239504"/>
    </source>
</evidence>
<evidence type="ECO:0000256" key="1">
    <source>
        <dbReference type="ARBA" id="ARBA00005622"/>
    </source>
</evidence>
<accession>A0A2S7K4P6</accession>
<reference evidence="4 5" key="1">
    <citation type="submission" date="2017-12" db="EMBL/GenBank/DDBJ databases">
        <authorList>
            <person name="Hurst M.R.H."/>
        </authorList>
    </citation>
    <scope>NUCLEOTIDE SEQUENCE [LARGE SCALE GENOMIC DNA]</scope>
    <source>
        <strain evidence="4 5">SY-3-19</strain>
    </source>
</reference>
<dbReference type="Gene3D" id="3.40.50.1820">
    <property type="entry name" value="alpha/beta hydrolase"/>
    <property type="match status" value="1"/>
</dbReference>
<gene>
    <name evidence="4" type="ORF">CW354_11795</name>
</gene>
<evidence type="ECO:0000256" key="3">
    <source>
        <dbReference type="SAM" id="SignalP"/>
    </source>
</evidence>
<dbReference type="PROSITE" id="PS51257">
    <property type="entry name" value="PROKAR_LIPOPROTEIN"/>
    <property type="match status" value="1"/>
</dbReference>
<dbReference type="RefSeq" id="WP_104830297.1">
    <property type="nucleotide sequence ID" value="NZ_PJCH01000007.1"/>
</dbReference>
<dbReference type="PANTHER" id="PTHR40841">
    <property type="entry name" value="SIDEROPHORE TRIACETYLFUSARININE C ESTERASE"/>
    <property type="match status" value="1"/>
</dbReference>
<protein>
    <submittedName>
        <fullName evidence="4">Esterase</fullName>
    </submittedName>
</protein>
<organism evidence="4 5">
    <name type="scientific">Hyphococcus luteus</name>
    <dbReference type="NCBI Taxonomy" id="2058213"/>
    <lineage>
        <taxon>Bacteria</taxon>
        <taxon>Pseudomonadati</taxon>
        <taxon>Pseudomonadota</taxon>
        <taxon>Alphaproteobacteria</taxon>
        <taxon>Parvularculales</taxon>
        <taxon>Parvularculaceae</taxon>
        <taxon>Hyphococcus</taxon>
    </lineage>
</organism>
<dbReference type="Pfam" id="PF00756">
    <property type="entry name" value="Esterase"/>
    <property type="match status" value="1"/>
</dbReference>
<dbReference type="Proteomes" id="UP000239504">
    <property type="component" value="Unassembled WGS sequence"/>
</dbReference>
<feature type="signal peptide" evidence="3">
    <location>
        <begin position="1"/>
        <end position="16"/>
    </location>
</feature>
<dbReference type="EMBL" id="PJCH01000007">
    <property type="protein sequence ID" value="PQA87480.1"/>
    <property type="molecule type" value="Genomic_DNA"/>
</dbReference>
<dbReference type="InterPro" id="IPR052558">
    <property type="entry name" value="Siderophore_Hydrolase_D"/>
</dbReference>
<comment type="caution">
    <text evidence="4">The sequence shown here is derived from an EMBL/GenBank/DDBJ whole genome shotgun (WGS) entry which is preliminary data.</text>
</comment>
<keyword evidence="5" id="KW-1185">Reference proteome</keyword>